<sequence length="486" mass="54186">MSNATLAPKVTQQDAAIELLKRRAARSSLLNFAQYTVLDYQTPSHIQKMAEALEAVECGEITRLMVFMPPRHGKSLLISQIFPCWALGRNPRLEITQSGYSHSLTVEHSRDARDIFVTPEMGRLFAGVRHKPGREGQRSIATERQTASEWGTVQGGRYYATGIGGTLTGRGSDIAIIDDPVKNREEANSPRIRKKTIDWYRSTLYTRLSPSGAVILVMTRWHPGDLAGILLKEMESGDGDEFVIIKLRAIDADNNALWPSQYPLERLESIRKVEGSREWESLYQQNPSVQAGNMFMVDNAVSHSTTGHFPNCQYVRFWDLASTAKERVKDDPDYTVGALVGVTKDEAGLPVVWVPDMVAGQWEAPRRDAVIIQTAKDDGPGVRQCIESVGGYKDAYTTLKEILRGKSSVKKVTVSSEKVVRAGPLEPVFEAGNFHIARGKWTDYCIQQFREFPEGNHDDFVDSIAGGYAELKKPQPQLFDRSVLGI</sequence>
<comment type="caution">
    <text evidence="1">The sequence shown here is derived from an EMBL/GenBank/DDBJ whole genome shotgun (WGS) entry which is preliminary data.</text>
</comment>
<dbReference type="EMBL" id="LAZR01003989">
    <property type="protein sequence ID" value="KKN12825.1"/>
    <property type="molecule type" value="Genomic_DNA"/>
</dbReference>
<organism evidence="1">
    <name type="scientific">marine sediment metagenome</name>
    <dbReference type="NCBI Taxonomy" id="412755"/>
    <lineage>
        <taxon>unclassified sequences</taxon>
        <taxon>metagenomes</taxon>
        <taxon>ecological metagenomes</taxon>
    </lineage>
</organism>
<dbReference type="InterPro" id="IPR006517">
    <property type="entry name" value="Phage_terminase_lsu-like_C"/>
</dbReference>
<dbReference type="NCBIfam" id="TIGR01630">
    <property type="entry name" value="psiM2_ORF9"/>
    <property type="match status" value="1"/>
</dbReference>
<name>A0A0F9MZW9_9ZZZZ</name>
<proteinExistence type="predicted"/>
<dbReference type="AlphaFoldDB" id="A0A0F9MZW9"/>
<evidence type="ECO:0000313" key="1">
    <source>
        <dbReference type="EMBL" id="KKN12825.1"/>
    </source>
</evidence>
<accession>A0A0F9MZW9</accession>
<gene>
    <name evidence="1" type="ORF">LCGC14_1012600</name>
</gene>
<reference evidence="1" key="1">
    <citation type="journal article" date="2015" name="Nature">
        <title>Complex archaea that bridge the gap between prokaryotes and eukaryotes.</title>
        <authorList>
            <person name="Spang A."/>
            <person name="Saw J.H."/>
            <person name="Jorgensen S.L."/>
            <person name="Zaremba-Niedzwiedzka K."/>
            <person name="Martijn J."/>
            <person name="Lind A.E."/>
            <person name="van Eijk R."/>
            <person name="Schleper C."/>
            <person name="Guy L."/>
            <person name="Ettema T.J."/>
        </authorList>
    </citation>
    <scope>NUCLEOTIDE SEQUENCE</scope>
</reference>
<dbReference type="Pfam" id="PF03237">
    <property type="entry name" value="Terminase_6N"/>
    <property type="match status" value="1"/>
</dbReference>
<protein>
    <submittedName>
        <fullName evidence="1">Uncharacterized protein</fullName>
    </submittedName>
</protein>